<dbReference type="InterPro" id="IPR005025">
    <property type="entry name" value="FMN_Rdtase-like_dom"/>
</dbReference>
<evidence type="ECO:0000313" key="7">
    <source>
        <dbReference type="Proteomes" id="UP000474718"/>
    </source>
</evidence>
<dbReference type="Proteomes" id="UP000184089">
    <property type="component" value="Unassembled WGS sequence"/>
</dbReference>
<dbReference type="EMBL" id="FQVY01000001">
    <property type="protein sequence ID" value="SHF78951.1"/>
    <property type="molecule type" value="Genomic_DNA"/>
</dbReference>
<dbReference type="AlphaFoldDB" id="A0AAQ1MBX3"/>
<evidence type="ECO:0000259" key="3">
    <source>
        <dbReference type="Pfam" id="PF03358"/>
    </source>
</evidence>
<evidence type="ECO:0000313" key="4">
    <source>
        <dbReference type="EMBL" id="MZL69582.1"/>
    </source>
</evidence>
<sequence>MKILLLTGSPHKKGTTAALASAFDRGAAEAGHQLTRFDTAFMKIAPCLGCDHCRKNGGRCVHGDGMEEILPALLEADLVVLVTPLYYFGMSAQLKAVIDRFYAVNAALRQSPKKALLLAASGDDEPGVMEALVLHYQAVLSYLHWEDCGMLLARGMSTPEDLADAPYLLQAEEMGRRPLGER</sequence>
<dbReference type="GO" id="GO:0016491">
    <property type="term" value="F:oxidoreductase activity"/>
    <property type="evidence" value="ECO:0007669"/>
    <property type="project" value="InterPro"/>
</dbReference>
<dbReference type="EMBL" id="WWVX01000004">
    <property type="protein sequence ID" value="MZL69582.1"/>
    <property type="molecule type" value="Genomic_DNA"/>
</dbReference>
<keyword evidence="2" id="KW-0288">FMN</keyword>
<keyword evidence="1" id="KW-0285">Flavoprotein</keyword>
<evidence type="ECO:0000313" key="5">
    <source>
        <dbReference type="EMBL" id="SHF78951.1"/>
    </source>
</evidence>
<accession>A0AAQ1MBX3</accession>
<protein>
    <submittedName>
        <fullName evidence="4">Flavodoxin family protein</fullName>
    </submittedName>
    <submittedName>
        <fullName evidence="5">Multimeric flavodoxin WrbA</fullName>
    </submittedName>
</protein>
<reference evidence="4 7" key="3">
    <citation type="journal article" date="2019" name="Nat. Med.">
        <title>A library of human gut bacterial isolates paired with longitudinal multiomics data enables mechanistic microbiome research.</title>
        <authorList>
            <person name="Poyet M."/>
            <person name="Groussin M."/>
            <person name="Gibbons S.M."/>
            <person name="Avila-Pacheco J."/>
            <person name="Jiang X."/>
            <person name="Kearney S.M."/>
            <person name="Perrotta A.R."/>
            <person name="Berdy B."/>
            <person name="Zhao S."/>
            <person name="Lieberman T.D."/>
            <person name="Swanson P.K."/>
            <person name="Smith M."/>
            <person name="Roesemann S."/>
            <person name="Alexander J.E."/>
            <person name="Rich S.A."/>
            <person name="Livny J."/>
            <person name="Vlamakis H."/>
            <person name="Clish C."/>
            <person name="Bullock K."/>
            <person name="Deik A."/>
            <person name="Scott J."/>
            <person name="Pierce K.A."/>
            <person name="Xavier R.J."/>
            <person name="Alm E.J."/>
        </authorList>
    </citation>
    <scope>NUCLEOTIDE SEQUENCE [LARGE SCALE GENOMIC DNA]</scope>
    <source>
        <strain evidence="4 7">BIOML-A2</strain>
    </source>
</reference>
<dbReference type="PANTHER" id="PTHR43278:SF4">
    <property type="entry name" value="NAD(P)H-DEPENDENT FMN-CONTAINING OXIDOREDUCTASE YWQN-RELATED"/>
    <property type="match status" value="1"/>
</dbReference>
<feature type="domain" description="NADPH-dependent FMN reductase-like" evidence="3">
    <location>
        <begin position="1"/>
        <end position="127"/>
    </location>
</feature>
<name>A0AAQ1MBX3_9FIRM</name>
<comment type="caution">
    <text evidence="5">The sequence shown here is derived from an EMBL/GenBank/DDBJ whole genome shotgun (WGS) entry which is preliminary data.</text>
</comment>
<reference evidence="5" key="2">
    <citation type="submission" date="2016-11" db="EMBL/GenBank/DDBJ databases">
        <authorList>
            <person name="Varghese N."/>
            <person name="Submissions S."/>
        </authorList>
    </citation>
    <scope>NUCLEOTIDE SEQUENCE</scope>
    <source>
        <strain evidence="5">DSM 4029</strain>
    </source>
</reference>
<dbReference type="Proteomes" id="UP000474718">
    <property type="component" value="Unassembled WGS sequence"/>
</dbReference>
<evidence type="ECO:0000256" key="1">
    <source>
        <dbReference type="ARBA" id="ARBA00022630"/>
    </source>
</evidence>
<keyword evidence="7" id="KW-1185">Reference proteome</keyword>
<dbReference type="RefSeq" id="WP_021659913.1">
    <property type="nucleotide sequence ID" value="NZ_FQVY01000001.1"/>
</dbReference>
<dbReference type="InterPro" id="IPR029039">
    <property type="entry name" value="Flavoprotein-like_sf"/>
</dbReference>
<gene>
    <name evidence="4" type="ORF">GT747_07395</name>
    <name evidence="5" type="ORF">SAMN05444424_0685</name>
</gene>
<reference evidence="6" key="1">
    <citation type="submission" date="2016-11" db="EMBL/GenBank/DDBJ databases">
        <authorList>
            <person name="Jaros S."/>
            <person name="Januszkiewicz K."/>
            <person name="Wedrychowicz H."/>
        </authorList>
    </citation>
    <scope>NUCLEOTIDE SEQUENCE [LARGE SCALE GENOMIC DNA]</scope>
    <source>
        <strain evidence="6">DSM 4029</strain>
    </source>
</reference>
<dbReference type="PANTHER" id="PTHR43278">
    <property type="entry name" value="NAD(P)H-DEPENDENT FMN-CONTAINING OXIDOREDUCTASE YWQN-RELATED"/>
    <property type="match status" value="1"/>
</dbReference>
<dbReference type="InterPro" id="IPR051796">
    <property type="entry name" value="ISF_SsuE-like"/>
</dbReference>
<dbReference type="SUPFAM" id="SSF52218">
    <property type="entry name" value="Flavoproteins"/>
    <property type="match status" value="1"/>
</dbReference>
<evidence type="ECO:0000313" key="6">
    <source>
        <dbReference type="Proteomes" id="UP000184089"/>
    </source>
</evidence>
<dbReference type="Gene3D" id="3.40.50.360">
    <property type="match status" value="1"/>
</dbReference>
<organism evidence="5 6">
    <name type="scientific">Bittarella massiliensis</name>
    <name type="common">ex Durand et al. 2017</name>
    <dbReference type="NCBI Taxonomy" id="1720313"/>
    <lineage>
        <taxon>Bacteria</taxon>
        <taxon>Bacillati</taxon>
        <taxon>Bacillota</taxon>
        <taxon>Clostridia</taxon>
        <taxon>Eubacteriales</taxon>
        <taxon>Oscillospiraceae</taxon>
        <taxon>Bittarella (ex Durand et al. 2017)</taxon>
    </lineage>
</organism>
<evidence type="ECO:0000256" key="2">
    <source>
        <dbReference type="ARBA" id="ARBA00022643"/>
    </source>
</evidence>
<proteinExistence type="predicted"/>
<dbReference type="Pfam" id="PF03358">
    <property type="entry name" value="FMN_red"/>
    <property type="match status" value="1"/>
</dbReference>